<reference evidence="2 3" key="1">
    <citation type="submission" date="2019-05" db="EMBL/GenBank/DDBJ databases">
        <title>Another draft genome of Portunus trituberculatus and its Hox gene families provides insights of decapod evolution.</title>
        <authorList>
            <person name="Jeong J.-H."/>
            <person name="Song I."/>
            <person name="Kim S."/>
            <person name="Choi T."/>
            <person name="Kim D."/>
            <person name="Ryu S."/>
            <person name="Kim W."/>
        </authorList>
    </citation>
    <scope>NUCLEOTIDE SEQUENCE [LARGE SCALE GENOMIC DNA]</scope>
    <source>
        <tissue evidence="2">Muscle</tissue>
    </source>
</reference>
<protein>
    <submittedName>
        <fullName evidence="2">Uncharacterized protein</fullName>
    </submittedName>
</protein>
<evidence type="ECO:0000313" key="3">
    <source>
        <dbReference type="Proteomes" id="UP000324222"/>
    </source>
</evidence>
<sequence length="48" mass="5365">MLCTLSVLVEVRFPATPSLVTLSISFPVLPDSDPDPDPDPDLDPWHYR</sequence>
<accession>A0A5B7HZT3</accession>
<feature type="compositionally biased region" description="Acidic residues" evidence="1">
    <location>
        <begin position="32"/>
        <end position="42"/>
    </location>
</feature>
<proteinExistence type="predicted"/>
<keyword evidence="3" id="KW-1185">Reference proteome</keyword>
<gene>
    <name evidence="2" type="ORF">E2C01_069761</name>
</gene>
<organism evidence="2 3">
    <name type="scientific">Portunus trituberculatus</name>
    <name type="common">Swimming crab</name>
    <name type="synonym">Neptunus trituberculatus</name>
    <dbReference type="NCBI Taxonomy" id="210409"/>
    <lineage>
        <taxon>Eukaryota</taxon>
        <taxon>Metazoa</taxon>
        <taxon>Ecdysozoa</taxon>
        <taxon>Arthropoda</taxon>
        <taxon>Crustacea</taxon>
        <taxon>Multicrustacea</taxon>
        <taxon>Malacostraca</taxon>
        <taxon>Eumalacostraca</taxon>
        <taxon>Eucarida</taxon>
        <taxon>Decapoda</taxon>
        <taxon>Pleocyemata</taxon>
        <taxon>Brachyura</taxon>
        <taxon>Eubrachyura</taxon>
        <taxon>Portunoidea</taxon>
        <taxon>Portunidae</taxon>
        <taxon>Portuninae</taxon>
        <taxon>Portunus</taxon>
    </lineage>
</organism>
<name>A0A5B7HZT3_PORTR</name>
<evidence type="ECO:0000256" key="1">
    <source>
        <dbReference type="SAM" id="MobiDB-lite"/>
    </source>
</evidence>
<comment type="caution">
    <text evidence="2">The sequence shown here is derived from an EMBL/GenBank/DDBJ whole genome shotgun (WGS) entry which is preliminary data.</text>
</comment>
<dbReference type="AlphaFoldDB" id="A0A5B7HZT3"/>
<dbReference type="EMBL" id="VSRR010040989">
    <property type="protein sequence ID" value="MPC75375.1"/>
    <property type="molecule type" value="Genomic_DNA"/>
</dbReference>
<feature type="region of interest" description="Disordered" evidence="1">
    <location>
        <begin position="28"/>
        <end position="48"/>
    </location>
</feature>
<dbReference type="Proteomes" id="UP000324222">
    <property type="component" value="Unassembled WGS sequence"/>
</dbReference>
<evidence type="ECO:0000313" key="2">
    <source>
        <dbReference type="EMBL" id="MPC75375.1"/>
    </source>
</evidence>